<evidence type="ECO:0000313" key="3">
    <source>
        <dbReference type="Proteomes" id="UP001472677"/>
    </source>
</evidence>
<feature type="domain" description="Zinc knuckle CX2CX4HX4C" evidence="1">
    <location>
        <begin position="184"/>
        <end position="231"/>
    </location>
</feature>
<reference evidence="2 3" key="1">
    <citation type="journal article" date="2024" name="G3 (Bethesda)">
        <title>Genome assembly of Hibiscus sabdariffa L. provides insights into metabolisms of medicinal natural products.</title>
        <authorList>
            <person name="Kim T."/>
        </authorList>
    </citation>
    <scope>NUCLEOTIDE SEQUENCE [LARGE SCALE GENOMIC DNA]</scope>
    <source>
        <strain evidence="2">TK-2024</strain>
        <tissue evidence="2">Old leaves</tissue>
    </source>
</reference>
<name>A0ABR2DCY9_9ROSI</name>
<accession>A0ABR2DCY9</accession>
<evidence type="ECO:0000259" key="1">
    <source>
        <dbReference type="Pfam" id="PF14392"/>
    </source>
</evidence>
<protein>
    <recommendedName>
        <fullName evidence="1">Zinc knuckle CX2CX4HX4C domain-containing protein</fullName>
    </recommendedName>
</protein>
<proteinExistence type="predicted"/>
<dbReference type="InterPro" id="IPR040256">
    <property type="entry name" value="At4g02000-like"/>
</dbReference>
<organism evidence="2 3">
    <name type="scientific">Hibiscus sabdariffa</name>
    <name type="common">roselle</name>
    <dbReference type="NCBI Taxonomy" id="183260"/>
    <lineage>
        <taxon>Eukaryota</taxon>
        <taxon>Viridiplantae</taxon>
        <taxon>Streptophyta</taxon>
        <taxon>Embryophyta</taxon>
        <taxon>Tracheophyta</taxon>
        <taxon>Spermatophyta</taxon>
        <taxon>Magnoliopsida</taxon>
        <taxon>eudicotyledons</taxon>
        <taxon>Gunneridae</taxon>
        <taxon>Pentapetalae</taxon>
        <taxon>rosids</taxon>
        <taxon>malvids</taxon>
        <taxon>Malvales</taxon>
        <taxon>Malvaceae</taxon>
        <taxon>Malvoideae</taxon>
        <taxon>Hibiscus</taxon>
    </lineage>
</organism>
<dbReference type="InterPro" id="IPR025836">
    <property type="entry name" value="Zn_knuckle_CX2CX4HX4C"/>
</dbReference>
<keyword evidence="3" id="KW-1185">Reference proteome</keyword>
<dbReference type="PANTHER" id="PTHR31286:SF167">
    <property type="entry name" value="OS09G0268800 PROTEIN"/>
    <property type="match status" value="1"/>
</dbReference>
<evidence type="ECO:0000313" key="2">
    <source>
        <dbReference type="EMBL" id="KAK8535560.1"/>
    </source>
</evidence>
<dbReference type="PANTHER" id="PTHR31286">
    <property type="entry name" value="GLYCINE-RICH CELL WALL STRUCTURAL PROTEIN 1.8-LIKE"/>
    <property type="match status" value="1"/>
</dbReference>
<sequence length="247" mass="27931">MQAGTSPWSLPLCYLKLLNATENLQFTEEESSAVVIEAATAEENSKNWLVGSVITVTPVDEDFVVRIFRSVWKVKNVSAISELRPNFFLIKHVSAEAKDMILKRRPWVVHNELFSIEPFNPAWRANEYFFTTMVVWIWVHKLPLQAMNSEMVLRLGVSVGKALGVDHWIEGGNMGDFLRVLVQVDITKPLRRCVMLGNGQGKPPSPCPLRFEKLPRLCFFCGLVGHELSSCVTKPADPDERKLQYGS</sequence>
<dbReference type="EMBL" id="JBBPBM010000030">
    <property type="protein sequence ID" value="KAK8535560.1"/>
    <property type="molecule type" value="Genomic_DNA"/>
</dbReference>
<dbReference type="Proteomes" id="UP001472677">
    <property type="component" value="Unassembled WGS sequence"/>
</dbReference>
<gene>
    <name evidence="2" type="ORF">V6N12_057076</name>
</gene>
<dbReference type="Pfam" id="PF14392">
    <property type="entry name" value="zf-CCHC_4"/>
    <property type="match status" value="1"/>
</dbReference>
<comment type="caution">
    <text evidence="2">The sequence shown here is derived from an EMBL/GenBank/DDBJ whole genome shotgun (WGS) entry which is preliminary data.</text>
</comment>